<dbReference type="KEGG" id="fdv:JJC05_05100"/>
<dbReference type="EMBL" id="CP067378">
    <property type="protein sequence ID" value="QYS89642.1"/>
    <property type="molecule type" value="Genomic_DNA"/>
</dbReference>
<dbReference type="InterPro" id="IPR038729">
    <property type="entry name" value="Rad50/SbcC_AAA"/>
</dbReference>
<dbReference type="GO" id="GO:0016887">
    <property type="term" value="F:ATP hydrolysis activity"/>
    <property type="evidence" value="ECO:0007669"/>
    <property type="project" value="InterPro"/>
</dbReference>
<gene>
    <name evidence="2" type="ORF">JJC05_05100</name>
</gene>
<dbReference type="Gene3D" id="3.40.50.300">
    <property type="entry name" value="P-loop containing nucleotide triphosphate hydrolases"/>
    <property type="match status" value="1"/>
</dbReference>
<dbReference type="SUPFAM" id="SSF52540">
    <property type="entry name" value="P-loop containing nucleoside triphosphate hydrolases"/>
    <property type="match status" value="2"/>
</dbReference>
<dbReference type="Proteomes" id="UP000824721">
    <property type="component" value="Chromosome"/>
</dbReference>
<organism evidence="2">
    <name type="scientific">Flavobacterium columnare</name>
    <dbReference type="NCBI Taxonomy" id="996"/>
    <lineage>
        <taxon>Bacteria</taxon>
        <taxon>Pseudomonadati</taxon>
        <taxon>Bacteroidota</taxon>
        <taxon>Flavobacteriia</taxon>
        <taxon>Flavobacteriales</taxon>
        <taxon>Flavobacteriaceae</taxon>
        <taxon>Flavobacterium</taxon>
    </lineage>
</organism>
<dbReference type="GO" id="GO:0006302">
    <property type="term" value="P:double-strand break repair"/>
    <property type="evidence" value="ECO:0007669"/>
    <property type="project" value="InterPro"/>
</dbReference>
<accession>A0A8G0P6Z9</accession>
<feature type="domain" description="Rad50/SbcC-type AAA" evidence="1">
    <location>
        <begin position="6"/>
        <end position="281"/>
    </location>
</feature>
<proteinExistence type="predicted"/>
<dbReference type="Pfam" id="PF13476">
    <property type="entry name" value="AAA_23"/>
    <property type="match status" value="1"/>
</dbReference>
<dbReference type="AlphaFoldDB" id="A0A8G0P6Z9"/>
<protein>
    <recommendedName>
        <fullName evidence="1">Rad50/SbcC-type AAA domain-containing protein</fullName>
    </recommendedName>
</protein>
<dbReference type="InterPro" id="IPR027417">
    <property type="entry name" value="P-loop_NTPase"/>
</dbReference>
<evidence type="ECO:0000259" key="1">
    <source>
        <dbReference type="Pfam" id="PF13476"/>
    </source>
</evidence>
<reference evidence="2" key="1">
    <citation type="submission" date="2020-12" db="EMBL/GenBank/DDBJ databases">
        <title>Genome sequencing of genetic groups of Flavobacterium columnare.</title>
        <authorList>
            <person name="Waldbieser G.C."/>
            <person name="Griffin M.J."/>
            <person name="LaFrentz B.R."/>
        </authorList>
    </citation>
    <scope>NUCLEOTIDE SEQUENCE</scope>
    <source>
        <strain evidence="2">90-106</strain>
    </source>
</reference>
<evidence type="ECO:0000313" key="2">
    <source>
        <dbReference type="EMBL" id="QYS89642.1"/>
    </source>
</evidence>
<sequence>MLITRIIAKNFKTYRELDLDLTVNEEQPIILIGGENGGGKTTLFQAIYYALYGLKVKDFEYFNKLQNAGERAKNEGNSSNKIELEIHFTGKVLHNDYKYIIKRLYTINAQNSPVEAVTLNLNGDVFQYGTATPHAERVKKEAEVNKIIKANLPQELSKYFLFDAMEAGNLLKDEYLNRVIKENIENVMGFNKYIQLGNATNILTQDYIAQGIEIEEERNQYKNLLEEKKKIEELIVATNTHYERALSYSLSQKEFYESAKEGKNLQANIKEQIQLVERKIEDILNRETLFIEQSERFLNDIEIQVFIPKLISIIQNEIELVLAEKSQKNNNDFIEPEHVTKISEKVIAFLKENNLIESELTNEQKGLLKEYIIKKSNQGNIKADYDFIDKNDVTNLEQLLGWSSINQFTIIEQQKESLEKELATLPNLKIQLLDLRKSDVDGGDEIIQSFEANELKIKEHKETIKGYKSDIEKLDTKIKKFDLSDEEVPNPKLEILKKLGPLFTKVSNALLVNKKSRIEEAMKNDLNTTLVAYENQIDRVELSEDLSNLSFKIYHKAGNEIYLEELNAASKQIIIRYF</sequence>
<name>A0A8G0P6Z9_9FLAO</name>